<keyword evidence="1" id="KW-1133">Transmembrane helix</keyword>
<feature type="transmembrane region" description="Helical" evidence="1">
    <location>
        <begin position="89"/>
        <end position="113"/>
    </location>
</feature>
<keyword evidence="3" id="KW-1185">Reference proteome</keyword>
<dbReference type="EMBL" id="PKPP01000562">
    <property type="protein sequence ID" value="PWA91230.1"/>
    <property type="molecule type" value="Genomic_DNA"/>
</dbReference>
<accession>A0A2U1PZM7</accession>
<dbReference type="Proteomes" id="UP000245207">
    <property type="component" value="Unassembled WGS sequence"/>
</dbReference>
<dbReference type="PANTHER" id="PTHR13833">
    <property type="match status" value="1"/>
</dbReference>
<keyword evidence="1" id="KW-0812">Transmembrane</keyword>
<reference evidence="2 3" key="1">
    <citation type="journal article" date="2018" name="Mol. Plant">
        <title>The genome of Artemisia annua provides insight into the evolution of Asteraceae family and artemisinin biosynthesis.</title>
        <authorList>
            <person name="Shen Q."/>
            <person name="Zhang L."/>
            <person name="Liao Z."/>
            <person name="Wang S."/>
            <person name="Yan T."/>
            <person name="Shi P."/>
            <person name="Liu M."/>
            <person name="Fu X."/>
            <person name="Pan Q."/>
            <person name="Wang Y."/>
            <person name="Lv Z."/>
            <person name="Lu X."/>
            <person name="Zhang F."/>
            <person name="Jiang W."/>
            <person name="Ma Y."/>
            <person name="Chen M."/>
            <person name="Hao X."/>
            <person name="Li L."/>
            <person name="Tang Y."/>
            <person name="Lv G."/>
            <person name="Zhou Y."/>
            <person name="Sun X."/>
            <person name="Brodelius P.E."/>
            <person name="Rose J.K.C."/>
            <person name="Tang K."/>
        </authorList>
    </citation>
    <scope>NUCLEOTIDE SEQUENCE [LARGE SCALE GENOMIC DNA]</scope>
    <source>
        <strain evidence="3">cv. Huhao1</strain>
        <tissue evidence="2">Leaf</tissue>
    </source>
</reference>
<organism evidence="2 3">
    <name type="scientific">Artemisia annua</name>
    <name type="common">Sweet wormwood</name>
    <dbReference type="NCBI Taxonomy" id="35608"/>
    <lineage>
        <taxon>Eukaryota</taxon>
        <taxon>Viridiplantae</taxon>
        <taxon>Streptophyta</taxon>
        <taxon>Embryophyta</taxon>
        <taxon>Tracheophyta</taxon>
        <taxon>Spermatophyta</taxon>
        <taxon>Magnoliopsida</taxon>
        <taxon>eudicotyledons</taxon>
        <taxon>Gunneridae</taxon>
        <taxon>Pentapetalae</taxon>
        <taxon>asterids</taxon>
        <taxon>campanulids</taxon>
        <taxon>Asterales</taxon>
        <taxon>Asteraceae</taxon>
        <taxon>Asteroideae</taxon>
        <taxon>Anthemideae</taxon>
        <taxon>Artemisiinae</taxon>
        <taxon>Artemisia</taxon>
    </lineage>
</organism>
<evidence type="ECO:0000313" key="2">
    <source>
        <dbReference type="EMBL" id="PWA91230.1"/>
    </source>
</evidence>
<dbReference type="AlphaFoldDB" id="A0A2U1PZM7"/>
<dbReference type="InterPro" id="IPR011042">
    <property type="entry name" value="6-blade_b-propeller_TolB-like"/>
</dbReference>
<proteinExistence type="predicted"/>
<name>A0A2U1PZM7_ARTAN</name>
<evidence type="ECO:0000256" key="1">
    <source>
        <dbReference type="SAM" id="Phobius"/>
    </source>
</evidence>
<comment type="caution">
    <text evidence="2">The sequence shown here is derived from an EMBL/GenBank/DDBJ whole genome shotgun (WGS) entry which is preliminary data.</text>
</comment>
<dbReference type="Gene3D" id="2.120.10.30">
    <property type="entry name" value="TolB, C-terminal domain"/>
    <property type="match status" value="1"/>
</dbReference>
<dbReference type="OrthoDB" id="342730at2759"/>
<gene>
    <name evidence="2" type="ORF">CTI12_AA092360</name>
</gene>
<protein>
    <submittedName>
        <fullName evidence="2">NHL domain-containing protein</fullName>
    </submittedName>
</protein>
<evidence type="ECO:0000313" key="3">
    <source>
        <dbReference type="Proteomes" id="UP000245207"/>
    </source>
</evidence>
<keyword evidence="1" id="KW-0472">Membrane</keyword>
<sequence length="134" mass="14651">MFWRANNHVIRKISKSGVTTIVGGNIQKTGKANGPAQNASFSDDFELVFDPQRCALLIADHGNRLVRQLNLKSEDCADSSSGSVLGSTAAWGICLGVACLIGWMAGFVIRPYVLPYVSFSNKFHYSMVLCYTTR</sequence>
<dbReference type="PANTHER" id="PTHR13833:SF71">
    <property type="entry name" value="NHL DOMAIN-CONTAINING PROTEIN"/>
    <property type="match status" value="1"/>
</dbReference>